<proteinExistence type="predicted"/>
<comment type="caution">
    <text evidence="1">The sequence shown here is derived from an EMBL/GenBank/DDBJ whole genome shotgun (WGS) entry which is preliminary data.</text>
</comment>
<evidence type="ECO:0000313" key="2">
    <source>
        <dbReference type="Proteomes" id="UP000177042"/>
    </source>
</evidence>
<dbReference type="EMBL" id="MFCX01000034">
    <property type="protein sequence ID" value="OGE25049.1"/>
    <property type="molecule type" value="Genomic_DNA"/>
</dbReference>
<reference evidence="1 2" key="1">
    <citation type="journal article" date="2016" name="Nat. Commun.">
        <title>Thousands of microbial genomes shed light on interconnected biogeochemical processes in an aquifer system.</title>
        <authorList>
            <person name="Anantharaman K."/>
            <person name="Brown C.T."/>
            <person name="Hug L.A."/>
            <person name="Sharon I."/>
            <person name="Castelle C.J."/>
            <person name="Probst A.J."/>
            <person name="Thomas B.C."/>
            <person name="Singh A."/>
            <person name="Wilkins M.J."/>
            <person name="Karaoz U."/>
            <person name="Brodie E.L."/>
            <person name="Williams K.H."/>
            <person name="Hubbard S.S."/>
            <person name="Banfield J.F."/>
        </authorList>
    </citation>
    <scope>NUCLEOTIDE SEQUENCE [LARGE SCALE GENOMIC DNA]</scope>
</reference>
<gene>
    <name evidence="1" type="ORF">A3C26_04435</name>
</gene>
<name>A0A1F5J8X7_9BACT</name>
<accession>A0A1F5J8X7</accession>
<dbReference type="Proteomes" id="UP000177042">
    <property type="component" value="Unassembled WGS sequence"/>
</dbReference>
<sequence length="236" mass="26831">MILGIILFILVIAISFILAVQSMKDYQEIPSQTGEEYGVFLIRKPYQFSPDLLTSFHADCLDSGLVISFERLVKGTKSALLVYGPKKLLINHKNILDLLELEDYAANVQEGILAWEVGMKSGKAHAEDVKNYFKKFPLLSEEEQFWWQLVLSANKDLSNPRKSFQAQIRAVLFSPDQNKRMNLAQTLQNLVPGKLTKLPKAFSDAQIIDFYQKRSLRKDGRNPLLASDEILQLLSL</sequence>
<protein>
    <submittedName>
        <fullName evidence="1">Uncharacterized protein</fullName>
    </submittedName>
</protein>
<dbReference type="AlphaFoldDB" id="A0A1F5J8X7"/>
<organism evidence="1 2">
    <name type="scientific">Candidatus Daviesbacteria bacterium RIFCSPHIGHO2_02_FULL_39_12</name>
    <dbReference type="NCBI Taxonomy" id="1797770"/>
    <lineage>
        <taxon>Bacteria</taxon>
        <taxon>Candidatus Daviesiibacteriota</taxon>
    </lineage>
</organism>
<evidence type="ECO:0000313" key="1">
    <source>
        <dbReference type="EMBL" id="OGE25049.1"/>
    </source>
</evidence>